<accession>A0AAV4RJU3</accession>
<evidence type="ECO:0000313" key="2">
    <source>
        <dbReference type="EMBL" id="GIY20829.1"/>
    </source>
</evidence>
<name>A0AAV4RJU3_CAEEX</name>
<feature type="region of interest" description="Disordered" evidence="1">
    <location>
        <begin position="53"/>
        <end position="83"/>
    </location>
</feature>
<comment type="caution">
    <text evidence="2">The sequence shown here is derived from an EMBL/GenBank/DDBJ whole genome shotgun (WGS) entry which is preliminary data.</text>
</comment>
<dbReference type="Proteomes" id="UP001054945">
    <property type="component" value="Unassembled WGS sequence"/>
</dbReference>
<gene>
    <name evidence="2" type="ORF">CEXT_665071</name>
</gene>
<reference evidence="2 3" key="1">
    <citation type="submission" date="2021-06" db="EMBL/GenBank/DDBJ databases">
        <title>Caerostris extrusa draft genome.</title>
        <authorList>
            <person name="Kono N."/>
            <person name="Arakawa K."/>
        </authorList>
    </citation>
    <scope>NUCLEOTIDE SEQUENCE [LARGE SCALE GENOMIC DNA]</scope>
</reference>
<sequence length="132" mass="14804">MLCTWPLASDSDIVWKKSQEKSTGSRSEGESVFPERRSKDRVRAAISLDAAQTSRHRCRGRGGERGTDRRFMNTPRHHGLRSRSTRTFIGGQLTPPRNPLIGFLQGISSSVTSHAEEPLTPLFVFFAFIIDC</sequence>
<keyword evidence="3" id="KW-1185">Reference proteome</keyword>
<feature type="region of interest" description="Disordered" evidence="1">
    <location>
        <begin position="16"/>
        <end position="38"/>
    </location>
</feature>
<dbReference type="AlphaFoldDB" id="A0AAV4RJU3"/>
<feature type="compositionally biased region" description="Basic and acidic residues" evidence="1">
    <location>
        <begin position="27"/>
        <end position="38"/>
    </location>
</feature>
<organism evidence="2 3">
    <name type="scientific">Caerostris extrusa</name>
    <name type="common">Bark spider</name>
    <name type="synonym">Caerostris bankana</name>
    <dbReference type="NCBI Taxonomy" id="172846"/>
    <lineage>
        <taxon>Eukaryota</taxon>
        <taxon>Metazoa</taxon>
        <taxon>Ecdysozoa</taxon>
        <taxon>Arthropoda</taxon>
        <taxon>Chelicerata</taxon>
        <taxon>Arachnida</taxon>
        <taxon>Araneae</taxon>
        <taxon>Araneomorphae</taxon>
        <taxon>Entelegynae</taxon>
        <taxon>Araneoidea</taxon>
        <taxon>Araneidae</taxon>
        <taxon>Caerostris</taxon>
    </lineage>
</organism>
<dbReference type="EMBL" id="BPLR01007940">
    <property type="protein sequence ID" value="GIY20829.1"/>
    <property type="molecule type" value="Genomic_DNA"/>
</dbReference>
<proteinExistence type="predicted"/>
<protein>
    <submittedName>
        <fullName evidence="2">Uncharacterized protein</fullName>
    </submittedName>
</protein>
<feature type="compositionally biased region" description="Basic and acidic residues" evidence="1">
    <location>
        <begin position="61"/>
        <end position="71"/>
    </location>
</feature>
<evidence type="ECO:0000256" key="1">
    <source>
        <dbReference type="SAM" id="MobiDB-lite"/>
    </source>
</evidence>
<evidence type="ECO:0000313" key="3">
    <source>
        <dbReference type="Proteomes" id="UP001054945"/>
    </source>
</evidence>